<evidence type="ECO:0000256" key="7">
    <source>
        <dbReference type="ARBA" id="ARBA00023229"/>
    </source>
</evidence>
<proteinExistence type="inferred from homology"/>
<feature type="binding site" evidence="9">
    <location>
        <position position="148"/>
    </location>
    <ligand>
        <name>Mn(2+)</name>
        <dbReference type="ChEBI" id="CHEBI:29035"/>
    </ligand>
</feature>
<keyword evidence="14" id="KW-1185">Reference proteome</keyword>
<protein>
    <recommendedName>
        <fullName evidence="9">1-deoxy-D-xylulose 5-phosphate reductoisomerase</fullName>
        <shortName evidence="9">DXP reductoisomerase</shortName>
        <ecNumber evidence="9">1.1.1.267</ecNumber>
    </recommendedName>
    <alternativeName>
        <fullName evidence="9">1-deoxyxylulose-5-phosphate reductoisomerase</fullName>
    </alternativeName>
    <alternativeName>
        <fullName evidence="9">2-C-methyl-D-erythritol 4-phosphate synthase</fullName>
    </alternativeName>
</protein>
<evidence type="ECO:0000256" key="8">
    <source>
        <dbReference type="ARBA" id="ARBA00048543"/>
    </source>
</evidence>
<reference evidence="13 14" key="1">
    <citation type="submission" date="2022-03" db="EMBL/GenBank/DDBJ databases">
        <authorList>
            <person name="Koch H."/>
        </authorList>
    </citation>
    <scope>NUCLEOTIDE SEQUENCE [LARGE SCALE GENOMIC DNA]</scope>
    <source>
        <strain evidence="13 14">G1</strain>
    </source>
</reference>
<feature type="binding site" evidence="9">
    <location>
        <position position="36"/>
    </location>
    <ligand>
        <name>NADPH</name>
        <dbReference type="ChEBI" id="CHEBI:57783"/>
    </ligand>
</feature>
<comment type="cofactor">
    <cofactor evidence="9">
        <name>Mg(2+)</name>
        <dbReference type="ChEBI" id="CHEBI:18420"/>
    </cofactor>
    <cofactor evidence="9">
        <name>Mn(2+)</name>
        <dbReference type="ChEBI" id="CHEBI:29035"/>
    </cofactor>
</comment>
<feature type="binding site" evidence="9">
    <location>
        <position position="149"/>
    </location>
    <ligand>
        <name>1-deoxy-D-xylulose 5-phosphate</name>
        <dbReference type="ChEBI" id="CHEBI:57792"/>
    </ligand>
</feature>
<comment type="similarity">
    <text evidence="2 9">Belongs to the DXR family.</text>
</comment>
<comment type="pathway">
    <text evidence="1 9">Isoprenoid biosynthesis; isopentenyl diphosphate biosynthesis via DXP pathway; isopentenyl diphosphate from 1-deoxy-D-xylulose 5-phosphate: step 1/6.</text>
</comment>
<keyword evidence="4 9" id="KW-0521">NADP</keyword>
<feature type="binding site" evidence="9">
    <location>
        <position position="122"/>
    </location>
    <ligand>
        <name>NADPH</name>
        <dbReference type="ChEBI" id="CHEBI:57783"/>
    </ligand>
</feature>
<feature type="binding site" evidence="9">
    <location>
        <position position="124"/>
    </location>
    <ligand>
        <name>NADPH</name>
        <dbReference type="ChEBI" id="CHEBI:57783"/>
    </ligand>
</feature>
<feature type="binding site" evidence="9">
    <location>
        <position position="197"/>
    </location>
    <ligand>
        <name>1-deoxy-D-xylulose 5-phosphate</name>
        <dbReference type="ChEBI" id="CHEBI:57792"/>
    </ligand>
</feature>
<feature type="binding site" evidence="9">
    <location>
        <position position="150"/>
    </location>
    <ligand>
        <name>Mn(2+)</name>
        <dbReference type="ChEBI" id="CHEBI:29035"/>
    </ligand>
</feature>
<evidence type="ECO:0000259" key="12">
    <source>
        <dbReference type="Pfam" id="PF13288"/>
    </source>
</evidence>
<evidence type="ECO:0000259" key="11">
    <source>
        <dbReference type="Pfam" id="PF08436"/>
    </source>
</evidence>
<dbReference type="EMBL" id="OW150024">
    <property type="protein sequence ID" value="CAH2030824.1"/>
    <property type="molecule type" value="Genomic_DNA"/>
</dbReference>
<organism evidence="13 14">
    <name type="scientific">Trichlorobacter ammonificans</name>
    <dbReference type="NCBI Taxonomy" id="2916410"/>
    <lineage>
        <taxon>Bacteria</taxon>
        <taxon>Pseudomonadati</taxon>
        <taxon>Thermodesulfobacteriota</taxon>
        <taxon>Desulfuromonadia</taxon>
        <taxon>Geobacterales</taxon>
        <taxon>Geobacteraceae</taxon>
        <taxon>Trichlorobacter</taxon>
    </lineage>
</organism>
<feature type="binding site" evidence="9">
    <location>
        <position position="11"/>
    </location>
    <ligand>
        <name>NADPH</name>
        <dbReference type="ChEBI" id="CHEBI:57783"/>
    </ligand>
</feature>
<feature type="binding site" evidence="9">
    <location>
        <position position="13"/>
    </location>
    <ligand>
        <name>NADPH</name>
        <dbReference type="ChEBI" id="CHEBI:57783"/>
    </ligand>
</feature>
<dbReference type="SUPFAM" id="SSF55347">
    <property type="entry name" value="Glyceraldehyde-3-phosphate dehydrogenase-like, C-terminal domain"/>
    <property type="match status" value="1"/>
</dbReference>
<dbReference type="NCBIfam" id="TIGR00243">
    <property type="entry name" value="Dxr"/>
    <property type="match status" value="1"/>
</dbReference>
<dbReference type="Gene3D" id="1.10.1740.10">
    <property type="match status" value="1"/>
</dbReference>
<dbReference type="Pfam" id="PF13288">
    <property type="entry name" value="DXPR_C"/>
    <property type="match status" value="1"/>
</dbReference>
<evidence type="ECO:0000256" key="2">
    <source>
        <dbReference type="ARBA" id="ARBA00006825"/>
    </source>
</evidence>
<evidence type="ECO:0000259" key="10">
    <source>
        <dbReference type="Pfam" id="PF02670"/>
    </source>
</evidence>
<keyword evidence="5 9" id="KW-0560">Oxidoreductase</keyword>
<comment type="catalytic activity">
    <reaction evidence="8">
        <text>2-C-methyl-D-erythritol 4-phosphate + NADP(+) = 1-deoxy-D-xylulose 5-phosphate + NADPH + H(+)</text>
        <dbReference type="Rhea" id="RHEA:13717"/>
        <dbReference type="ChEBI" id="CHEBI:15378"/>
        <dbReference type="ChEBI" id="CHEBI:57783"/>
        <dbReference type="ChEBI" id="CHEBI:57792"/>
        <dbReference type="ChEBI" id="CHEBI:58262"/>
        <dbReference type="ChEBI" id="CHEBI:58349"/>
        <dbReference type="EC" id="1.1.1.267"/>
    </reaction>
    <physiologicalReaction direction="right-to-left" evidence="8">
        <dbReference type="Rhea" id="RHEA:13719"/>
    </physiologicalReaction>
</comment>
<evidence type="ECO:0000256" key="6">
    <source>
        <dbReference type="ARBA" id="ARBA00023211"/>
    </source>
</evidence>
<dbReference type="InterPro" id="IPR013512">
    <property type="entry name" value="DXP_reductoisomerase_N"/>
</dbReference>
<dbReference type="SUPFAM" id="SSF69055">
    <property type="entry name" value="1-deoxy-D-xylulose-5-phosphate reductoisomerase, C-terminal domain"/>
    <property type="match status" value="1"/>
</dbReference>
<dbReference type="InterPro" id="IPR036169">
    <property type="entry name" value="DXPR_C_sf"/>
</dbReference>
<dbReference type="EC" id="1.1.1.267" evidence="9"/>
<dbReference type="PANTHER" id="PTHR30525:SF0">
    <property type="entry name" value="1-DEOXY-D-XYLULOSE 5-PHOSPHATE REDUCTOISOMERASE, CHLOROPLASTIC"/>
    <property type="match status" value="1"/>
</dbReference>
<dbReference type="InterPro" id="IPR026877">
    <property type="entry name" value="DXPR_C"/>
</dbReference>
<dbReference type="Gene3D" id="3.40.50.720">
    <property type="entry name" value="NAD(P)-binding Rossmann-like Domain"/>
    <property type="match status" value="1"/>
</dbReference>
<feature type="binding site" evidence="9">
    <location>
        <position position="12"/>
    </location>
    <ligand>
        <name>NADPH</name>
        <dbReference type="ChEBI" id="CHEBI:57783"/>
    </ligand>
</feature>
<dbReference type="Pfam" id="PF02670">
    <property type="entry name" value="DXP_reductoisom"/>
    <property type="match status" value="1"/>
</dbReference>
<feature type="binding site" evidence="9">
    <location>
        <position position="215"/>
    </location>
    <ligand>
        <name>1-deoxy-D-xylulose 5-phosphate</name>
        <dbReference type="ChEBI" id="CHEBI:57792"/>
    </ligand>
</feature>
<feature type="binding site" evidence="9">
    <location>
        <position position="216"/>
    </location>
    <ligand>
        <name>1-deoxy-D-xylulose 5-phosphate</name>
        <dbReference type="ChEBI" id="CHEBI:57792"/>
    </ligand>
</feature>
<keyword evidence="7 9" id="KW-0414">Isoprene biosynthesis</keyword>
<keyword evidence="9" id="KW-0460">Magnesium</keyword>
<evidence type="ECO:0000313" key="14">
    <source>
        <dbReference type="Proteomes" id="UP001295463"/>
    </source>
</evidence>
<dbReference type="NCBIfam" id="NF009114">
    <property type="entry name" value="PRK12464.1"/>
    <property type="match status" value="1"/>
</dbReference>
<evidence type="ECO:0000256" key="4">
    <source>
        <dbReference type="ARBA" id="ARBA00022857"/>
    </source>
</evidence>
<dbReference type="InterPro" id="IPR036291">
    <property type="entry name" value="NAD(P)-bd_dom_sf"/>
</dbReference>
<dbReference type="Pfam" id="PF08436">
    <property type="entry name" value="DXP_redisom_C"/>
    <property type="match status" value="1"/>
</dbReference>
<evidence type="ECO:0000256" key="3">
    <source>
        <dbReference type="ARBA" id="ARBA00022723"/>
    </source>
</evidence>
<feature type="binding site" evidence="9">
    <location>
        <position position="210"/>
    </location>
    <ligand>
        <name>1-deoxy-D-xylulose 5-phosphate</name>
        <dbReference type="ChEBI" id="CHEBI:57792"/>
    </ligand>
</feature>
<feature type="domain" description="1-deoxy-D-xylulose 5-phosphate reductoisomerase N-terminal" evidence="10">
    <location>
        <begin position="4"/>
        <end position="130"/>
    </location>
</feature>
<feature type="binding site" evidence="9">
    <location>
        <position position="10"/>
    </location>
    <ligand>
        <name>NADPH</name>
        <dbReference type="ChEBI" id="CHEBI:57783"/>
    </ligand>
</feature>
<dbReference type="GO" id="GO:0030604">
    <property type="term" value="F:1-deoxy-D-xylulose-5-phosphate reductoisomerase activity"/>
    <property type="evidence" value="ECO:0007669"/>
    <property type="project" value="UniProtKB-EC"/>
</dbReference>
<comment type="function">
    <text evidence="9">Catalyzes the NADPH-dependent rearrangement and reduction of 1-deoxy-D-xylulose-5-phosphate (DXP) to 2-C-methyl-D-erythritol 4-phosphate (MEP).</text>
</comment>
<evidence type="ECO:0000256" key="1">
    <source>
        <dbReference type="ARBA" id="ARBA00005094"/>
    </source>
</evidence>
<feature type="domain" description="DXP reductoisomerase C-terminal" evidence="12">
    <location>
        <begin position="259"/>
        <end position="375"/>
    </location>
</feature>
<sequence>MKQIAILGSTGSIGVSTLDIVAAHPDKFRVTAMTAGRNLELFADQIRQFRPDIAAVADEKDIPRLRELLAGHPVTFTGGIDGLCAAATAPGVEMVVAAIVGAAGLVPTAAAIRAGKDIALANKEILVTAGHLFMELVARHKVRLYPVDSEHSAVFQSIEGHRSDDIVRIILTASGGPFRETPLEKLEQVTIQDALNHPNWSMGRKITIDSATMMNKGLEVIEARWLFDVPPEKIAVNIHPQSIIHSMVEYIDGCVIAQLGTPDMKAPIAYALSYPERVSTGVPPLDLTELAGLTFFKPDLLRFPCLGLAYRALAEGESMPAVMNAANEVAVEAFLSGRISYLQIARLIERTMDAHRAHRLTSIEEVLAADQWGRRTAADLCGTCATMEASS</sequence>
<dbReference type="RefSeq" id="WP_305731697.1">
    <property type="nucleotide sequence ID" value="NZ_OW150024.1"/>
</dbReference>
<feature type="binding site" evidence="9">
    <location>
        <position position="38"/>
    </location>
    <ligand>
        <name>NADPH</name>
        <dbReference type="ChEBI" id="CHEBI:57783"/>
    </ligand>
</feature>
<dbReference type="SUPFAM" id="SSF51735">
    <property type="entry name" value="NAD(P)-binding Rossmann-fold domains"/>
    <property type="match status" value="1"/>
</dbReference>
<dbReference type="HAMAP" id="MF_00183">
    <property type="entry name" value="DXP_reductoisom"/>
    <property type="match status" value="1"/>
</dbReference>
<feature type="binding site" evidence="9">
    <location>
        <position position="123"/>
    </location>
    <ligand>
        <name>1-deoxy-D-xylulose 5-phosphate</name>
        <dbReference type="ChEBI" id="CHEBI:57792"/>
    </ligand>
</feature>
<evidence type="ECO:0000256" key="9">
    <source>
        <dbReference type="HAMAP-Rule" id="MF_00183"/>
    </source>
</evidence>
<feature type="domain" description="1-deoxy-D-xylulose 5-phosphate reductoisomerase C-terminal" evidence="11">
    <location>
        <begin position="144"/>
        <end position="227"/>
    </location>
</feature>
<dbReference type="InterPro" id="IPR003821">
    <property type="entry name" value="DXP_reductoisomerase"/>
</dbReference>
<feature type="binding site" evidence="9">
    <location>
        <position position="219"/>
    </location>
    <ligand>
        <name>1-deoxy-D-xylulose 5-phosphate</name>
        <dbReference type="ChEBI" id="CHEBI:57792"/>
    </ligand>
</feature>
<feature type="binding site" evidence="9">
    <location>
        <position position="150"/>
    </location>
    <ligand>
        <name>1-deoxy-D-xylulose 5-phosphate</name>
        <dbReference type="ChEBI" id="CHEBI:57792"/>
    </ligand>
</feature>
<feature type="binding site" evidence="9">
    <location>
        <position position="174"/>
    </location>
    <ligand>
        <name>1-deoxy-D-xylulose 5-phosphate</name>
        <dbReference type="ChEBI" id="CHEBI:57792"/>
    </ligand>
</feature>
<gene>
    <name evidence="9 13" type="primary">dxr</name>
    <name evidence="13" type="ORF">GEAMG1_1010</name>
</gene>
<keyword evidence="6 9" id="KW-0464">Manganese</keyword>
<feature type="binding site" evidence="9">
    <location>
        <position position="203"/>
    </location>
    <ligand>
        <name>NADPH</name>
        <dbReference type="ChEBI" id="CHEBI:57783"/>
    </ligand>
</feature>
<dbReference type="InterPro" id="IPR013644">
    <property type="entry name" value="DXP_reductoisomerase_C"/>
</dbReference>
<accession>A0ABN8HH70</accession>
<dbReference type="PIRSF" id="PIRSF006205">
    <property type="entry name" value="Dxp_reductismrs"/>
    <property type="match status" value="1"/>
</dbReference>
<name>A0ABN8HH70_9BACT</name>
<evidence type="ECO:0000256" key="5">
    <source>
        <dbReference type="ARBA" id="ARBA00023002"/>
    </source>
</evidence>
<dbReference type="PANTHER" id="PTHR30525">
    <property type="entry name" value="1-DEOXY-D-XYLULOSE 5-PHOSPHATE REDUCTOISOMERASE"/>
    <property type="match status" value="1"/>
</dbReference>
<feature type="binding site" evidence="9">
    <location>
        <position position="37"/>
    </location>
    <ligand>
        <name>NADPH</name>
        <dbReference type="ChEBI" id="CHEBI:57783"/>
    </ligand>
</feature>
<evidence type="ECO:0000313" key="13">
    <source>
        <dbReference type="EMBL" id="CAH2030824.1"/>
    </source>
</evidence>
<dbReference type="Proteomes" id="UP001295463">
    <property type="component" value="Chromosome"/>
</dbReference>
<feature type="binding site" evidence="9">
    <location>
        <position position="219"/>
    </location>
    <ligand>
        <name>Mn(2+)</name>
        <dbReference type="ChEBI" id="CHEBI:29035"/>
    </ligand>
</feature>
<keyword evidence="3 9" id="KW-0479">Metal-binding</keyword>